<gene>
    <name evidence="1" type="ORF">METZ01_LOCUS457323</name>
</gene>
<dbReference type="EMBL" id="UINC01190347">
    <property type="protein sequence ID" value="SVE04469.1"/>
    <property type="molecule type" value="Genomic_DNA"/>
</dbReference>
<proteinExistence type="predicted"/>
<accession>A0A383AA83</accession>
<protein>
    <submittedName>
        <fullName evidence="1">Uncharacterized protein</fullName>
    </submittedName>
</protein>
<reference evidence="1" key="1">
    <citation type="submission" date="2018-05" db="EMBL/GenBank/DDBJ databases">
        <authorList>
            <person name="Lanie J.A."/>
            <person name="Ng W.-L."/>
            <person name="Kazmierczak K.M."/>
            <person name="Andrzejewski T.M."/>
            <person name="Davidsen T.M."/>
            <person name="Wayne K.J."/>
            <person name="Tettelin H."/>
            <person name="Glass J.I."/>
            <person name="Rusch D."/>
            <person name="Podicherti R."/>
            <person name="Tsui H.-C.T."/>
            <person name="Winkler M.E."/>
        </authorList>
    </citation>
    <scope>NUCLEOTIDE SEQUENCE</scope>
</reference>
<dbReference type="AlphaFoldDB" id="A0A383AA83"/>
<sequence length="29" mass="3501">MFFEMFIFWVSEVPIANEKLTQIPVARTR</sequence>
<organism evidence="1">
    <name type="scientific">marine metagenome</name>
    <dbReference type="NCBI Taxonomy" id="408172"/>
    <lineage>
        <taxon>unclassified sequences</taxon>
        <taxon>metagenomes</taxon>
        <taxon>ecological metagenomes</taxon>
    </lineage>
</organism>
<name>A0A383AA83_9ZZZZ</name>
<evidence type="ECO:0000313" key="1">
    <source>
        <dbReference type="EMBL" id="SVE04469.1"/>
    </source>
</evidence>